<sequence length="78" mass="8031">MRTNLTVIGVLIFCISAGLVIPKVADATGNLRSSLSVGGSTDTSSITQNPGENLLDSQELYVPPNFGGPDSQHGSGTR</sequence>
<proteinExistence type="predicted"/>
<gene>
    <name evidence="2" type="ORF">H6G83_20025</name>
</gene>
<feature type="region of interest" description="Disordered" evidence="1">
    <location>
        <begin position="57"/>
        <end position="78"/>
    </location>
</feature>
<evidence type="ECO:0000313" key="2">
    <source>
        <dbReference type="EMBL" id="MBD2502862.1"/>
    </source>
</evidence>
<dbReference type="EMBL" id="JACJSG010000028">
    <property type="protein sequence ID" value="MBD2502862.1"/>
    <property type="molecule type" value="Genomic_DNA"/>
</dbReference>
<accession>A0ABR8D6R5</accession>
<dbReference type="RefSeq" id="WP_190475528.1">
    <property type="nucleotide sequence ID" value="NZ_JACJSG010000028.1"/>
</dbReference>
<dbReference type="Proteomes" id="UP000661112">
    <property type="component" value="Unassembled WGS sequence"/>
</dbReference>
<reference evidence="2 3" key="1">
    <citation type="journal article" date="2020" name="ISME J.">
        <title>Comparative genomics reveals insights into cyanobacterial evolution and habitat adaptation.</title>
        <authorList>
            <person name="Chen M.Y."/>
            <person name="Teng W.K."/>
            <person name="Zhao L."/>
            <person name="Hu C.X."/>
            <person name="Zhou Y.K."/>
            <person name="Han B.P."/>
            <person name="Song L.R."/>
            <person name="Shu W.S."/>
        </authorList>
    </citation>
    <scope>NUCLEOTIDE SEQUENCE [LARGE SCALE GENOMIC DNA]</scope>
    <source>
        <strain evidence="2 3">FACHB-119</strain>
    </source>
</reference>
<evidence type="ECO:0000256" key="1">
    <source>
        <dbReference type="SAM" id="MobiDB-lite"/>
    </source>
</evidence>
<keyword evidence="3" id="KW-1185">Reference proteome</keyword>
<name>A0ABR8D6R5_9NOST</name>
<evidence type="ECO:0000313" key="3">
    <source>
        <dbReference type="Proteomes" id="UP000661112"/>
    </source>
</evidence>
<protein>
    <recommendedName>
        <fullName evidence="4">Secreted protein</fullName>
    </recommendedName>
</protein>
<comment type="caution">
    <text evidence="2">The sequence shown here is derived from an EMBL/GenBank/DDBJ whole genome shotgun (WGS) entry which is preliminary data.</text>
</comment>
<evidence type="ECO:0008006" key="4">
    <source>
        <dbReference type="Google" id="ProtNLM"/>
    </source>
</evidence>
<organism evidence="2 3">
    <name type="scientific">Anabaena azotica FACHB-119</name>
    <dbReference type="NCBI Taxonomy" id="947527"/>
    <lineage>
        <taxon>Bacteria</taxon>
        <taxon>Bacillati</taxon>
        <taxon>Cyanobacteriota</taxon>
        <taxon>Cyanophyceae</taxon>
        <taxon>Nostocales</taxon>
        <taxon>Nostocaceae</taxon>
        <taxon>Anabaena</taxon>
        <taxon>Anabaena azotica</taxon>
    </lineage>
</organism>